<evidence type="ECO:0008006" key="8">
    <source>
        <dbReference type="Google" id="ProtNLM"/>
    </source>
</evidence>
<dbReference type="Pfam" id="PF13564">
    <property type="entry name" value="DoxX_2"/>
    <property type="match status" value="1"/>
</dbReference>
<dbReference type="HOGENOM" id="CLU_126433_2_0_11"/>
<proteinExistence type="predicted"/>
<feature type="signal peptide" evidence="5">
    <location>
        <begin position="1"/>
        <end position="23"/>
    </location>
</feature>
<evidence type="ECO:0000256" key="3">
    <source>
        <dbReference type="ARBA" id="ARBA00022989"/>
    </source>
</evidence>
<keyword evidence="2" id="KW-0812">Transmembrane</keyword>
<evidence type="ECO:0000313" key="7">
    <source>
        <dbReference type="Proteomes" id="UP000004816"/>
    </source>
</evidence>
<keyword evidence="5" id="KW-0732">Signal</keyword>
<reference evidence="6 7" key="1">
    <citation type="journal article" date="2011" name="Stand. Genomic Sci.">
        <title>High quality draft genome sequence of Segniliparus rugosus CDC 945(T)= (ATCC BAA-974(T)).</title>
        <authorList>
            <person name="Earl A.M."/>
            <person name="Desjardins C.A."/>
            <person name="Fitzgerald M.G."/>
            <person name="Arachchi H.M."/>
            <person name="Zeng Q."/>
            <person name="Mehta T."/>
            <person name="Griggs A."/>
            <person name="Birren B.W."/>
            <person name="Toney N.C."/>
            <person name="Carr J."/>
            <person name="Posey J."/>
            <person name="Butler W.R."/>
        </authorList>
    </citation>
    <scope>NUCLEOTIDE SEQUENCE [LARGE SCALE GENOMIC DNA]</scope>
    <source>
        <strain evidence="7">ATCC BAA-974 / DSM 45345 / CCUG 50838 / CIP 108380 / JCM 13579 / CDC 945</strain>
    </source>
</reference>
<protein>
    <recommendedName>
        <fullName evidence="8">DoxX-like family protein</fullName>
    </recommendedName>
</protein>
<accession>E5XPB6</accession>
<name>E5XPB6_SEGRC</name>
<keyword evidence="3" id="KW-1133">Transmembrane helix</keyword>
<feature type="chain" id="PRO_5039601966" description="DoxX-like family protein" evidence="5">
    <location>
        <begin position="24"/>
        <end position="126"/>
    </location>
</feature>
<dbReference type="RefSeq" id="WP_007468929.1">
    <property type="nucleotide sequence ID" value="NZ_KI391954.1"/>
</dbReference>
<comment type="caution">
    <text evidence="6">The sequence shown here is derived from an EMBL/GenBank/DDBJ whole genome shotgun (WGS) entry which is preliminary data.</text>
</comment>
<dbReference type="Proteomes" id="UP000004816">
    <property type="component" value="Unassembled WGS sequence"/>
</dbReference>
<dbReference type="GO" id="GO:0016020">
    <property type="term" value="C:membrane"/>
    <property type="evidence" value="ECO:0007669"/>
    <property type="project" value="UniProtKB-SubCell"/>
</dbReference>
<gene>
    <name evidence="6" type="ORF">HMPREF9336_01338</name>
</gene>
<dbReference type="AlphaFoldDB" id="E5XPB6"/>
<sequence>MSRKPSPKTLAAFAALQAADAVACAIPVKAIAEAFDRVEVPVKYRWLFPVVKGASAAGLALGAKFPPVARLTLALLTVYFVAAVGSHVRVRDSIPNSAAAAVLLGTYGYLAAQSFVAKDEAAPVTR</sequence>
<dbReference type="OrthoDB" id="4377071at2"/>
<dbReference type="eggNOG" id="ENOG5032X0Q">
    <property type="taxonomic scope" value="Bacteria"/>
</dbReference>
<evidence type="ECO:0000313" key="6">
    <source>
        <dbReference type="EMBL" id="EFV13807.1"/>
    </source>
</evidence>
<evidence type="ECO:0000256" key="2">
    <source>
        <dbReference type="ARBA" id="ARBA00022692"/>
    </source>
</evidence>
<evidence type="ECO:0000256" key="5">
    <source>
        <dbReference type="SAM" id="SignalP"/>
    </source>
</evidence>
<keyword evidence="7" id="KW-1185">Reference proteome</keyword>
<dbReference type="InterPro" id="IPR032808">
    <property type="entry name" value="DoxX"/>
</dbReference>
<evidence type="ECO:0000256" key="1">
    <source>
        <dbReference type="ARBA" id="ARBA00004141"/>
    </source>
</evidence>
<organism evidence="6 7">
    <name type="scientific">Segniliparus rugosus (strain ATCC BAA-974 / DSM 45345 / CCUG 50838 / CIP 108380 / JCM 13579 / CDC 945)</name>
    <dbReference type="NCBI Taxonomy" id="679197"/>
    <lineage>
        <taxon>Bacteria</taxon>
        <taxon>Bacillati</taxon>
        <taxon>Actinomycetota</taxon>
        <taxon>Actinomycetes</taxon>
        <taxon>Mycobacteriales</taxon>
        <taxon>Segniliparaceae</taxon>
        <taxon>Segniliparus</taxon>
    </lineage>
</organism>
<keyword evidence="4" id="KW-0472">Membrane</keyword>
<dbReference type="EMBL" id="ACZI02000003">
    <property type="protein sequence ID" value="EFV13807.1"/>
    <property type="molecule type" value="Genomic_DNA"/>
</dbReference>
<evidence type="ECO:0000256" key="4">
    <source>
        <dbReference type="ARBA" id="ARBA00023136"/>
    </source>
</evidence>
<comment type="subcellular location">
    <subcellularLocation>
        <location evidence="1">Membrane</location>
        <topology evidence="1">Multi-pass membrane protein</topology>
    </subcellularLocation>
</comment>